<dbReference type="CDD" id="cd00082">
    <property type="entry name" value="HisKA"/>
    <property type="match status" value="1"/>
</dbReference>
<evidence type="ECO:0000313" key="13">
    <source>
        <dbReference type="EMBL" id="MDQ2584003.1"/>
    </source>
</evidence>
<dbReference type="EC" id="2.7.13.3" evidence="3"/>
<evidence type="ECO:0000256" key="4">
    <source>
        <dbReference type="ARBA" id="ARBA00022553"/>
    </source>
</evidence>
<protein>
    <recommendedName>
        <fullName evidence="3">histidine kinase</fullName>
        <ecNumber evidence="3">2.7.13.3</ecNumber>
    </recommendedName>
</protein>
<dbReference type="SUPFAM" id="SSF52172">
    <property type="entry name" value="CheY-like"/>
    <property type="match status" value="1"/>
</dbReference>
<dbReference type="Pfam" id="PF00512">
    <property type="entry name" value="HisKA"/>
    <property type="match status" value="1"/>
</dbReference>
<name>A0ABU0WVW8_9PSEU</name>
<dbReference type="SUPFAM" id="SSF47384">
    <property type="entry name" value="Homodimeric domain of signal transducing histidine kinase"/>
    <property type="match status" value="1"/>
</dbReference>
<keyword evidence="7" id="KW-0902">Two-component regulatory system</keyword>
<accession>A0ABU0WVW8</accession>
<dbReference type="CDD" id="cd16922">
    <property type="entry name" value="HATPase_EvgS-ArcB-TorS-like"/>
    <property type="match status" value="1"/>
</dbReference>
<evidence type="ECO:0000256" key="1">
    <source>
        <dbReference type="ARBA" id="ARBA00000085"/>
    </source>
</evidence>
<dbReference type="InterPro" id="IPR005467">
    <property type="entry name" value="His_kinase_dom"/>
</dbReference>
<dbReference type="PANTHER" id="PTHR43711:SF31">
    <property type="entry name" value="HISTIDINE KINASE"/>
    <property type="match status" value="1"/>
</dbReference>
<evidence type="ECO:0000256" key="6">
    <source>
        <dbReference type="ARBA" id="ARBA00022777"/>
    </source>
</evidence>
<keyword evidence="9" id="KW-0175">Coiled coil</keyword>
<dbReference type="InterPro" id="IPR036097">
    <property type="entry name" value="HisK_dim/P_sf"/>
</dbReference>
<dbReference type="Gene3D" id="1.10.287.130">
    <property type="match status" value="1"/>
</dbReference>
<comment type="caution">
    <text evidence="8">Lacks conserved residue(s) required for the propagation of feature annotation.</text>
</comment>
<evidence type="ECO:0000256" key="9">
    <source>
        <dbReference type="SAM" id="Coils"/>
    </source>
</evidence>
<dbReference type="PROSITE" id="PS50109">
    <property type="entry name" value="HIS_KIN"/>
    <property type="match status" value="1"/>
</dbReference>
<keyword evidence="5" id="KW-0808">Transferase</keyword>
<comment type="catalytic activity">
    <reaction evidence="1">
        <text>ATP + protein L-histidine = ADP + protein N-phospho-L-histidine.</text>
        <dbReference type="EC" id="2.7.13.3"/>
    </reaction>
</comment>
<keyword evidence="6 13" id="KW-0418">Kinase</keyword>
<comment type="caution">
    <text evidence="13">The sequence shown here is derived from an EMBL/GenBank/DDBJ whole genome shotgun (WGS) entry which is preliminary data.</text>
</comment>
<dbReference type="SUPFAM" id="SSF55874">
    <property type="entry name" value="ATPase domain of HSP90 chaperone/DNA topoisomerase II/histidine kinase"/>
    <property type="match status" value="1"/>
</dbReference>
<dbReference type="Gene3D" id="3.30.565.10">
    <property type="entry name" value="Histidine kinase-like ATPase, C-terminal domain"/>
    <property type="match status" value="1"/>
</dbReference>
<feature type="domain" description="Histidine kinase" evidence="11">
    <location>
        <begin position="261"/>
        <end position="479"/>
    </location>
</feature>
<evidence type="ECO:0000256" key="7">
    <source>
        <dbReference type="ARBA" id="ARBA00023012"/>
    </source>
</evidence>
<dbReference type="InterPro" id="IPR003661">
    <property type="entry name" value="HisK_dim/P_dom"/>
</dbReference>
<dbReference type="SMART" id="SM00388">
    <property type="entry name" value="HisKA"/>
    <property type="match status" value="1"/>
</dbReference>
<reference evidence="13 14" key="1">
    <citation type="submission" date="2017-06" db="EMBL/GenBank/DDBJ databases">
        <title>Cultured bacterium strain Saccharothrix yanglingensis Hhs.015.</title>
        <authorList>
            <person name="Xia Y."/>
        </authorList>
    </citation>
    <scope>NUCLEOTIDE SEQUENCE [LARGE SCALE GENOMIC DNA]</scope>
    <source>
        <strain evidence="13 14">Hhs.015</strain>
    </source>
</reference>
<dbReference type="PRINTS" id="PR00344">
    <property type="entry name" value="BCTRLSENSOR"/>
</dbReference>
<feature type="domain" description="Response regulatory" evidence="12">
    <location>
        <begin position="488"/>
        <end position="604"/>
    </location>
</feature>
<evidence type="ECO:0000256" key="2">
    <source>
        <dbReference type="ARBA" id="ARBA00004236"/>
    </source>
</evidence>
<dbReference type="Gene3D" id="3.40.50.2300">
    <property type="match status" value="1"/>
</dbReference>
<dbReference type="InterPro" id="IPR050736">
    <property type="entry name" value="Sensor_HK_Regulatory"/>
</dbReference>
<dbReference type="InterPro" id="IPR036890">
    <property type="entry name" value="HATPase_C_sf"/>
</dbReference>
<dbReference type="InterPro" id="IPR011006">
    <property type="entry name" value="CheY-like_superfamily"/>
</dbReference>
<dbReference type="InterPro" id="IPR004358">
    <property type="entry name" value="Sig_transdc_His_kin-like_C"/>
</dbReference>
<evidence type="ECO:0000256" key="10">
    <source>
        <dbReference type="SAM" id="MobiDB-lite"/>
    </source>
</evidence>
<dbReference type="InterPro" id="IPR003594">
    <property type="entry name" value="HATPase_dom"/>
</dbReference>
<organism evidence="13 14">
    <name type="scientific">Saccharothrix yanglingensis</name>
    <dbReference type="NCBI Taxonomy" id="659496"/>
    <lineage>
        <taxon>Bacteria</taxon>
        <taxon>Bacillati</taxon>
        <taxon>Actinomycetota</taxon>
        <taxon>Actinomycetes</taxon>
        <taxon>Pseudonocardiales</taxon>
        <taxon>Pseudonocardiaceae</taxon>
        <taxon>Saccharothrix</taxon>
    </lineage>
</organism>
<evidence type="ECO:0000256" key="3">
    <source>
        <dbReference type="ARBA" id="ARBA00012438"/>
    </source>
</evidence>
<evidence type="ECO:0000259" key="11">
    <source>
        <dbReference type="PROSITE" id="PS50109"/>
    </source>
</evidence>
<feature type="region of interest" description="Disordered" evidence="10">
    <location>
        <begin position="1"/>
        <end position="37"/>
    </location>
</feature>
<comment type="subcellular location">
    <subcellularLocation>
        <location evidence="2">Cell membrane</location>
    </subcellularLocation>
</comment>
<dbReference type="CDD" id="cd00156">
    <property type="entry name" value="REC"/>
    <property type="match status" value="1"/>
</dbReference>
<keyword evidence="4" id="KW-0597">Phosphoprotein</keyword>
<sequence>MAARRRPRRAAAAGGRGQAPAGRGRAPRRRGRARGGGEVTAPLVLFHAGVQREADVFPLRQHGRDAAAVVGMDGQNQIRVATTLSDLARELVRVPGPTTVTFLLRRDPSPALLVRVHTTDTSGPGWATARRLMDEVVVDGGAVTVVKSLPASHVPPTAEEVARLRRRATTAADPTDSVDELRAQNQDLVQTLEDLEAKQRELIRLNEELEETNQGIIALHKELSDELEQTNQGVVALYAELEEKTTQLREAGEARTRFWSNISHELRSPVNSVVGLARLLADPDGDPLTDEQRHQVGLINEAGSTLLALINELLDTAKAESGSLRPRFAPVDLPLLLARLHGTVDALARGADVELVVDHQEGLPALVTDEVMLLRVLRNLLSNALKFTERGSVRLDVRVEGTHLRFVVSDTGIGIPPTEQARVFEDFYQVPGRLQIGAGGTGLGLPYARRLAVILGGDLVLRSTPGEGTEVTVTLPLQEPDDTTTAALALVVVPDDVVRALVVAALEGLAESVVEVVDGREALVVARRDRPDLVVLAVDVPHVGGTEILSVLRGADESRSVPVLVVSQDMDSGLERTAATLGAVVVPVAGIAPGSVRESVRGARAAARSREAR</sequence>
<evidence type="ECO:0000256" key="8">
    <source>
        <dbReference type="PROSITE-ProRule" id="PRU00169"/>
    </source>
</evidence>
<gene>
    <name evidence="13" type="ORF">CKY47_08425</name>
</gene>
<proteinExistence type="predicted"/>
<dbReference type="Pfam" id="PF02518">
    <property type="entry name" value="HATPase_c"/>
    <property type="match status" value="1"/>
</dbReference>
<keyword evidence="14" id="KW-1185">Reference proteome</keyword>
<feature type="coiled-coil region" evidence="9">
    <location>
        <begin position="178"/>
        <end position="244"/>
    </location>
</feature>
<evidence type="ECO:0000259" key="12">
    <source>
        <dbReference type="PROSITE" id="PS50110"/>
    </source>
</evidence>
<dbReference type="PANTHER" id="PTHR43711">
    <property type="entry name" value="TWO-COMPONENT HISTIDINE KINASE"/>
    <property type="match status" value="1"/>
</dbReference>
<dbReference type="SMART" id="SM00387">
    <property type="entry name" value="HATPase_c"/>
    <property type="match status" value="1"/>
</dbReference>
<dbReference type="Pfam" id="PF00072">
    <property type="entry name" value="Response_reg"/>
    <property type="match status" value="1"/>
</dbReference>
<dbReference type="EMBL" id="NSDM01000003">
    <property type="protein sequence ID" value="MDQ2584003.1"/>
    <property type="molecule type" value="Genomic_DNA"/>
</dbReference>
<evidence type="ECO:0000313" key="14">
    <source>
        <dbReference type="Proteomes" id="UP001225605"/>
    </source>
</evidence>
<feature type="compositionally biased region" description="Low complexity" evidence="10">
    <location>
        <begin position="10"/>
        <end position="24"/>
    </location>
</feature>
<dbReference type="Proteomes" id="UP001225605">
    <property type="component" value="Unassembled WGS sequence"/>
</dbReference>
<dbReference type="GO" id="GO:0016301">
    <property type="term" value="F:kinase activity"/>
    <property type="evidence" value="ECO:0007669"/>
    <property type="project" value="UniProtKB-KW"/>
</dbReference>
<dbReference type="InterPro" id="IPR001789">
    <property type="entry name" value="Sig_transdc_resp-reg_receiver"/>
</dbReference>
<evidence type="ECO:0000256" key="5">
    <source>
        <dbReference type="ARBA" id="ARBA00022679"/>
    </source>
</evidence>
<dbReference type="PROSITE" id="PS50110">
    <property type="entry name" value="RESPONSE_REGULATORY"/>
    <property type="match status" value="1"/>
</dbReference>